<protein>
    <recommendedName>
        <fullName evidence="2">Zinc finger protein 750-like zinc finger domain-containing protein</fullName>
    </recommendedName>
</protein>
<evidence type="ECO:0000256" key="1">
    <source>
        <dbReference type="SAM" id="MobiDB-lite"/>
    </source>
</evidence>
<feature type="compositionally biased region" description="Acidic residues" evidence="1">
    <location>
        <begin position="553"/>
        <end position="565"/>
    </location>
</feature>
<evidence type="ECO:0000313" key="3">
    <source>
        <dbReference type="EMBL" id="KAK1794737.1"/>
    </source>
</evidence>
<dbReference type="PANTHER" id="PTHR14678">
    <property type="entry name" value="PROLINE-RICH PROTEIN 35-RELATED"/>
    <property type="match status" value="1"/>
</dbReference>
<dbReference type="Proteomes" id="UP001239994">
    <property type="component" value="Unassembled WGS sequence"/>
</dbReference>
<feature type="region of interest" description="Disordered" evidence="1">
    <location>
        <begin position="122"/>
        <end position="155"/>
    </location>
</feature>
<keyword evidence="4" id="KW-1185">Reference proteome</keyword>
<dbReference type="InterPro" id="IPR039064">
    <property type="entry name" value="ZNF750_Znf"/>
</dbReference>
<proteinExistence type="predicted"/>
<feature type="domain" description="Zinc finger protein 750-like zinc finger" evidence="2">
    <location>
        <begin position="16"/>
        <end position="66"/>
    </location>
</feature>
<dbReference type="EMBL" id="JAROKS010000016">
    <property type="protein sequence ID" value="KAK1794737.1"/>
    <property type="molecule type" value="Genomic_DNA"/>
</dbReference>
<comment type="caution">
    <text evidence="3">The sequence shown here is derived from an EMBL/GenBank/DDBJ whole genome shotgun (WGS) entry which is preliminary data.</text>
</comment>
<dbReference type="AlphaFoldDB" id="A0AAD8Z913"/>
<evidence type="ECO:0000259" key="2">
    <source>
        <dbReference type="Pfam" id="PF15269"/>
    </source>
</evidence>
<sequence length="659" mass="71952">MPKEECKVASVCKHKERKPKKPHYIPRPFGKPYNYKCFQCPFTCMEKSHLYNHMKYSLCKNSLSLLIESDWPYKKGNLLHSDNLRLQQGVLGSHSPAQEHPEQGAGGEELPGQARSLELSFTDEPEEAETGEKNTDGSVGQSEATEANGMASENPELVEECLRGGAKRPKHEAELVMADAFSLEEQLLRAHSVEVEAKLRHYRLSKTCLSGTTSLLSEQWRILSNQSLTNKAKSESAPNSLPCYPPPLPPGHGDCPDTSSLNLSLLGVGYQLTPGLFSYLNPALGTAAAMPGSTTPATAAGDPVKAAKPSSATVDAPAPTHTPKLNMWKVPALWPPSSQASPTAWGSPNHWTPEIGQRREGKPGWGLEQTKKTIASLESHNAPMEKKPFLLDRATPSASIATDRVLSNGLHAQAGLDEDYFDMISSASPSTGPSLLLGLDRARELMEEKERGIEREGNSVVALLRDLSSALREYQRTEQQVALLPEQRHLWAQLGKIRSDLSHVQQALERTARHSEGPLDLSVKKDPVAMMATGGSFRQGVPGGRKELKDEMCSDTEEEDEAEVEGEGRDTKERRKHSLDMLIKLNHAGVSLVKSAVPMVKAEVLPGGGLDLQAEEAEALWHRTTTKCEADSSVLLCTKTPNHPPSIHHLDAVCSPDNH</sequence>
<dbReference type="Pfam" id="PF15269">
    <property type="entry name" value="zf-C2H2_7"/>
    <property type="match status" value="1"/>
</dbReference>
<feature type="compositionally biased region" description="Polar residues" evidence="1">
    <location>
        <begin position="336"/>
        <end position="350"/>
    </location>
</feature>
<feature type="region of interest" description="Disordered" evidence="1">
    <location>
        <begin position="293"/>
        <end position="322"/>
    </location>
</feature>
<organism evidence="3 4">
    <name type="scientific">Electrophorus voltai</name>
    <dbReference type="NCBI Taxonomy" id="2609070"/>
    <lineage>
        <taxon>Eukaryota</taxon>
        <taxon>Metazoa</taxon>
        <taxon>Chordata</taxon>
        <taxon>Craniata</taxon>
        <taxon>Vertebrata</taxon>
        <taxon>Euteleostomi</taxon>
        <taxon>Actinopterygii</taxon>
        <taxon>Neopterygii</taxon>
        <taxon>Teleostei</taxon>
        <taxon>Ostariophysi</taxon>
        <taxon>Gymnotiformes</taxon>
        <taxon>Gymnotoidei</taxon>
        <taxon>Gymnotidae</taxon>
        <taxon>Electrophorus</taxon>
    </lineage>
</organism>
<gene>
    <name evidence="3" type="ORF">P4O66_009936</name>
</gene>
<dbReference type="InterPro" id="IPR039363">
    <property type="entry name" value="ZNF750"/>
</dbReference>
<evidence type="ECO:0000313" key="4">
    <source>
        <dbReference type="Proteomes" id="UP001239994"/>
    </source>
</evidence>
<feature type="region of interest" description="Disordered" evidence="1">
    <location>
        <begin position="336"/>
        <end position="365"/>
    </location>
</feature>
<accession>A0AAD8Z913</accession>
<feature type="compositionally biased region" description="Polar residues" evidence="1">
    <location>
        <begin position="136"/>
        <end position="145"/>
    </location>
</feature>
<dbReference type="PANTHER" id="PTHR14678:SF2">
    <property type="entry name" value="PROLINE-RICH PROTEIN 35"/>
    <property type="match status" value="1"/>
</dbReference>
<feature type="region of interest" description="Disordered" evidence="1">
    <location>
        <begin position="534"/>
        <end position="574"/>
    </location>
</feature>
<reference evidence="3" key="1">
    <citation type="submission" date="2023-03" db="EMBL/GenBank/DDBJ databases">
        <title>Electrophorus voltai genome.</title>
        <authorList>
            <person name="Bian C."/>
        </authorList>
    </citation>
    <scope>NUCLEOTIDE SEQUENCE</scope>
    <source>
        <strain evidence="3">CB-2022</strain>
        <tissue evidence="3">Muscle</tissue>
    </source>
</reference>
<name>A0AAD8Z913_9TELE</name>